<dbReference type="OrthoDB" id="5367786at2759"/>
<feature type="region of interest" description="Disordered" evidence="1">
    <location>
        <begin position="1"/>
        <end position="27"/>
    </location>
</feature>
<evidence type="ECO:0000313" key="3">
    <source>
        <dbReference type="Proteomes" id="UP000324767"/>
    </source>
</evidence>
<dbReference type="EMBL" id="VXIT01000004">
    <property type="protein sequence ID" value="KAA6413341.1"/>
    <property type="molecule type" value="Genomic_DNA"/>
</dbReference>
<evidence type="ECO:0000256" key="1">
    <source>
        <dbReference type="SAM" id="MobiDB-lite"/>
    </source>
</evidence>
<comment type="caution">
    <text evidence="2">The sequence shown here is derived from an EMBL/GenBank/DDBJ whole genome shotgun (WGS) entry which is preliminary data.</text>
</comment>
<gene>
    <name evidence="2" type="ORF">FRX48_03087</name>
</gene>
<dbReference type="AlphaFoldDB" id="A0A5M8PW85"/>
<reference evidence="2 3" key="1">
    <citation type="submission" date="2019-09" db="EMBL/GenBank/DDBJ databases">
        <title>The hologenome of the rock-dwelling lichen Lasallia pustulata.</title>
        <authorList>
            <person name="Greshake Tzovaras B."/>
            <person name="Segers F."/>
            <person name="Bicker A."/>
            <person name="Dal Grande F."/>
            <person name="Otte J."/>
            <person name="Hankeln T."/>
            <person name="Schmitt I."/>
            <person name="Ebersberger I."/>
        </authorList>
    </citation>
    <scope>NUCLEOTIDE SEQUENCE [LARGE SCALE GENOMIC DNA]</scope>
    <source>
        <strain evidence="2">A1-1</strain>
    </source>
</reference>
<evidence type="ECO:0000313" key="2">
    <source>
        <dbReference type="EMBL" id="KAA6413341.1"/>
    </source>
</evidence>
<name>A0A5M8PW85_9LECA</name>
<dbReference type="Proteomes" id="UP000324767">
    <property type="component" value="Unassembled WGS sequence"/>
</dbReference>
<protein>
    <submittedName>
        <fullName evidence="2">Uncharacterized protein</fullName>
    </submittedName>
</protein>
<sequence length="157" mass="16467">MPPTSPPELRRRCGARGGAGTIPPLRPHPPTHTIWFAPHSQTYIIITLYDALTSTSPTAVAISTLLREASAAILFRIGVGGDGIIPQGQWTFLSGTTPSGMTSMLLGVRNAGNHQTTWGVLNAALVAVSGCMQEKGWGPAVFDIYDGVNQVGTGMIA</sequence>
<accession>A0A5M8PW85</accession>
<proteinExistence type="predicted"/>
<organism evidence="2 3">
    <name type="scientific">Lasallia pustulata</name>
    <dbReference type="NCBI Taxonomy" id="136370"/>
    <lineage>
        <taxon>Eukaryota</taxon>
        <taxon>Fungi</taxon>
        <taxon>Dikarya</taxon>
        <taxon>Ascomycota</taxon>
        <taxon>Pezizomycotina</taxon>
        <taxon>Lecanoromycetes</taxon>
        <taxon>OSLEUM clade</taxon>
        <taxon>Umbilicariomycetidae</taxon>
        <taxon>Umbilicariales</taxon>
        <taxon>Umbilicariaceae</taxon>
        <taxon>Lasallia</taxon>
    </lineage>
</organism>